<organism evidence="1 2">
    <name type="scientific">Diaminobutyricimonas aerilata</name>
    <dbReference type="NCBI Taxonomy" id="1162967"/>
    <lineage>
        <taxon>Bacteria</taxon>
        <taxon>Bacillati</taxon>
        <taxon>Actinomycetota</taxon>
        <taxon>Actinomycetes</taxon>
        <taxon>Micrococcales</taxon>
        <taxon>Microbacteriaceae</taxon>
        <taxon>Diaminobutyricimonas</taxon>
    </lineage>
</organism>
<dbReference type="EMBL" id="PGFF01000001">
    <property type="protein sequence ID" value="PJJ73367.1"/>
    <property type="molecule type" value="Genomic_DNA"/>
</dbReference>
<name>A0A2M9CN97_9MICO</name>
<dbReference type="AlphaFoldDB" id="A0A2M9CN97"/>
<proteinExistence type="predicted"/>
<protein>
    <submittedName>
        <fullName evidence="1">Uncharacterized protein</fullName>
    </submittedName>
</protein>
<sequence length="137" mass="14624">MQGRRMHQDGAVSMDIFLQDFADAPADKSEAVQRVLGPYFDESRGAIITADGDAEVYGADDTPVNGLMFTHVTGEVAWDLMYEVAVAADWVIMPVGGPVCIVSEEQRATIREDLEDVAVVLVHSGTVLLAVATTVAG</sequence>
<evidence type="ECO:0000313" key="1">
    <source>
        <dbReference type="EMBL" id="PJJ73367.1"/>
    </source>
</evidence>
<accession>A0A2M9CN97</accession>
<evidence type="ECO:0000313" key="2">
    <source>
        <dbReference type="Proteomes" id="UP000228758"/>
    </source>
</evidence>
<comment type="caution">
    <text evidence="1">The sequence shown here is derived from an EMBL/GenBank/DDBJ whole genome shotgun (WGS) entry which is preliminary data.</text>
</comment>
<reference evidence="1 2" key="1">
    <citation type="submission" date="2017-11" db="EMBL/GenBank/DDBJ databases">
        <title>Genomic Encyclopedia of Archaeal and Bacterial Type Strains, Phase II (KMG-II): From Individual Species to Whole Genera.</title>
        <authorList>
            <person name="Goeker M."/>
        </authorList>
    </citation>
    <scope>NUCLEOTIDE SEQUENCE [LARGE SCALE GENOMIC DNA]</scope>
    <source>
        <strain evidence="1 2">DSM 27393</strain>
    </source>
</reference>
<dbReference type="Proteomes" id="UP000228758">
    <property type="component" value="Unassembled WGS sequence"/>
</dbReference>
<gene>
    <name evidence="1" type="ORF">CLV46_2954</name>
</gene>
<keyword evidence="2" id="KW-1185">Reference proteome</keyword>